<proteinExistence type="inferred from homology"/>
<feature type="signal peptide" evidence="4">
    <location>
        <begin position="1"/>
        <end position="26"/>
    </location>
</feature>
<reference evidence="5 6" key="1">
    <citation type="submission" date="2016-12" db="EMBL/GenBank/DDBJ databases">
        <authorList>
            <person name="Song W.-J."/>
            <person name="Kurnit D.M."/>
        </authorList>
    </citation>
    <scope>NUCLEOTIDE SEQUENCE [LARGE SCALE GENOMIC DNA]</scope>
    <source>
        <strain evidence="5 6">DSM 19599</strain>
    </source>
</reference>
<name>A0A1M7ZCD5_9HYPH</name>
<comment type="cofactor">
    <cofactor evidence="2">
        <name>Zn(2+)</name>
        <dbReference type="ChEBI" id="CHEBI:29105"/>
    </cofactor>
    <text evidence="2">Binds 2 Zn(2+) ions.</text>
</comment>
<keyword evidence="6" id="KW-1185">Reference proteome</keyword>
<accession>A0A1M7ZCD5</accession>
<dbReference type="SMART" id="SM00098">
    <property type="entry name" value="alkPPc"/>
    <property type="match status" value="1"/>
</dbReference>
<organism evidence="5 6">
    <name type="scientific">Pseudoxanthobacter soli DSM 19599</name>
    <dbReference type="NCBI Taxonomy" id="1123029"/>
    <lineage>
        <taxon>Bacteria</taxon>
        <taxon>Pseudomonadati</taxon>
        <taxon>Pseudomonadota</taxon>
        <taxon>Alphaproteobacteria</taxon>
        <taxon>Hyphomicrobiales</taxon>
        <taxon>Segnochrobactraceae</taxon>
        <taxon>Pseudoxanthobacter</taxon>
    </lineage>
</organism>
<feature type="binding site" evidence="2">
    <location>
        <position position="586"/>
    </location>
    <ligand>
        <name>Zn(2+)</name>
        <dbReference type="ChEBI" id="CHEBI:29105"/>
        <label>2</label>
    </ligand>
</feature>
<dbReference type="GO" id="GO:0004035">
    <property type="term" value="F:alkaline phosphatase activity"/>
    <property type="evidence" value="ECO:0007669"/>
    <property type="project" value="TreeGrafter"/>
</dbReference>
<feature type="binding site" evidence="2">
    <location>
        <position position="266"/>
    </location>
    <ligand>
        <name>Mg(2+)</name>
        <dbReference type="ChEBI" id="CHEBI:18420"/>
    </ligand>
</feature>
<feature type="binding site" evidence="2">
    <location>
        <position position="409"/>
    </location>
    <ligand>
        <name>Zn(2+)</name>
        <dbReference type="ChEBI" id="CHEBI:29105"/>
        <label>2</label>
    </ligand>
</feature>
<dbReference type="GO" id="GO:0046872">
    <property type="term" value="F:metal ion binding"/>
    <property type="evidence" value="ECO:0007669"/>
    <property type="project" value="UniProtKB-KW"/>
</dbReference>
<dbReference type="PANTHER" id="PTHR11596">
    <property type="entry name" value="ALKALINE PHOSPHATASE"/>
    <property type="match status" value="1"/>
</dbReference>
<dbReference type="AlphaFoldDB" id="A0A1M7ZCD5"/>
<feature type="chain" id="PRO_5012523165" evidence="4">
    <location>
        <begin position="27"/>
        <end position="626"/>
    </location>
</feature>
<feature type="binding site" evidence="2">
    <location>
        <position position="452"/>
    </location>
    <ligand>
        <name>Zn(2+)</name>
        <dbReference type="ChEBI" id="CHEBI:29105"/>
        <label>2</label>
    </ligand>
</feature>
<feature type="active site" description="Phosphoserine intermediate" evidence="1">
    <location>
        <position position="206"/>
    </location>
</feature>
<feature type="binding site" evidence="2">
    <location>
        <position position="451"/>
    </location>
    <ligand>
        <name>Zn(2+)</name>
        <dbReference type="ChEBI" id="CHEBI:29105"/>
        <label>2</label>
    </ligand>
</feature>
<dbReference type="Gene3D" id="3.40.720.10">
    <property type="entry name" value="Alkaline Phosphatase, subunit A"/>
    <property type="match status" value="2"/>
</dbReference>
<keyword evidence="4" id="KW-0732">Signal</keyword>
<evidence type="ECO:0000256" key="2">
    <source>
        <dbReference type="PIRSR" id="PIRSR601952-2"/>
    </source>
</evidence>
<feature type="binding site" evidence="2">
    <location>
        <position position="157"/>
    </location>
    <ligand>
        <name>Zn(2+)</name>
        <dbReference type="ChEBI" id="CHEBI:29105"/>
        <label>2</label>
    </ligand>
</feature>
<sequence length="626" mass="67587">MRHNWLAALAFALVPATAILPGAAFAQTGETKMLEADDGSQTKIFPLDRATLLSGGKFDLKVEFPAVVKQDDIKILIEGREYTEVFKEKPVYIENENDKDGSSVVVKNVSIEIPGHYTIVAEGKGADGKTYRQEVKWEVFGTPKEAKAKNIIFLLGDGMAVSMRTGARIMSKGNTEGKANGKLNMDTLPAMAFIGTSSTDSIAADSANTMSAYMTGQKSAVNALGVYATRAKGSLDQPHQETIAEAIRRMAPGKAIGVVSNAEIEDATPAAVVSHTRRRADKPEIVGMFYDVKPEVMLGGGSAYFLPKSVPGSKRKDDIDYVAKFKNAGYAFATTEQELATAKGTNTGKLLGLFHTGNMDGALDEKLGTGTTKKFPDQPPLTDMMTAALDVLSKNQDGFFLMVESALIDKFEHPLDFDRAIYETIVMDKLVGIAQEYAKTHPDTLIIATADHTHGVSIIGTIDDDKPGTVVEEVSDNGKVVGSETMTPGIQMREKVGVYQDAGFPNYVDADGDGFPDKVDVSRRLAVFANNFPDYYETFRPKMDGPFVPAVKNEKGEYVANEAYKNVPGAVLRIGNTPRSEDTGVHAVDDVVLQAQGPGSEQLHGYMENSDVFRVMADSFALGVQQ</sequence>
<dbReference type="Pfam" id="PF00245">
    <property type="entry name" value="Alk_phosphatase"/>
    <property type="match status" value="1"/>
</dbReference>
<gene>
    <name evidence="5" type="ORF">SAMN02745172_01091</name>
</gene>
<evidence type="ECO:0000256" key="3">
    <source>
        <dbReference type="RuleBase" id="RU003946"/>
    </source>
</evidence>
<comment type="similarity">
    <text evidence="3">Belongs to the alkaline phosphatase family.</text>
</comment>
<dbReference type="STRING" id="1123029.SAMN02745172_01091"/>
<dbReference type="CDD" id="cd16012">
    <property type="entry name" value="ALP"/>
    <property type="match status" value="1"/>
</dbReference>
<protein>
    <submittedName>
        <fullName evidence="5">Alkaline phosphatase</fullName>
    </submittedName>
</protein>
<feature type="binding site" evidence="2">
    <location>
        <position position="413"/>
    </location>
    <ligand>
        <name>Zn(2+)</name>
        <dbReference type="ChEBI" id="CHEBI:29105"/>
        <label>2</label>
    </ligand>
</feature>
<comment type="cofactor">
    <cofactor evidence="2">
        <name>Mg(2+)</name>
        <dbReference type="ChEBI" id="CHEBI:18420"/>
    </cofactor>
    <text evidence="2">Binds 1 Mg(2+) ion.</text>
</comment>
<evidence type="ECO:0000313" key="6">
    <source>
        <dbReference type="Proteomes" id="UP000186406"/>
    </source>
</evidence>
<keyword evidence="2" id="KW-0479">Metal-binding</keyword>
<dbReference type="InterPro" id="IPR001952">
    <property type="entry name" value="Alkaline_phosphatase"/>
</dbReference>
<feature type="binding site" evidence="2">
    <location>
        <position position="268"/>
    </location>
    <ligand>
        <name>Mg(2+)</name>
        <dbReference type="ChEBI" id="CHEBI:18420"/>
    </ligand>
</feature>
<dbReference type="InterPro" id="IPR017850">
    <property type="entry name" value="Alkaline_phosphatase_core_sf"/>
</dbReference>
<keyword evidence="2" id="KW-0862">Zinc</keyword>
<dbReference type="Proteomes" id="UP000186406">
    <property type="component" value="Unassembled WGS sequence"/>
</dbReference>
<evidence type="ECO:0000256" key="1">
    <source>
        <dbReference type="PIRSR" id="PIRSR601952-1"/>
    </source>
</evidence>
<keyword evidence="2" id="KW-0460">Magnesium</keyword>
<dbReference type="EMBL" id="FRXO01000002">
    <property type="protein sequence ID" value="SHO62571.1"/>
    <property type="molecule type" value="Genomic_DNA"/>
</dbReference>
<dbReference type="SUPFAM" id="SSF53649">
    <property type="entry name" value="Alkaline phosphatase-like"/>
    <property type="match status" value="1"/>
</dbReference>
<feature type="binding site" evidence="2">
    <location>
        <position position="157"/>
    </location>
    <ligand>
        <name>Mg(2+)</name>
        <dbReference type="ChEBI" id="CHEBI:18420"/>
    </ligand>
</feature>
<evidence type="ECO:0000256" key="4">
    <source>
        <dbReference type="SAM" id="SignalP"/>
    </source>
</evidence>
<feature type="binding site" evidence="2">
    <location>
        <position position="404"/>
    </location>
    <ligand>
        <name>Mg(2+)</name>
        <dbReference type="ChEBI" id="CHEBI:18420"/>
    </ligand>
</feature>
<dbReference type="PANTHER" id="PTHR11596:SF72">
    <property type="entry name" value="ALKALINE PHOSPHATASE"/>
    <property type="match status" value="1"/>
</dbReference>
<dbReference type="PRINTS" id="PR00113">
    <property type="entry name" value="ALKPHPHTASE"/>
</dbReference>
<evidence type="ECO:0000313" key="5">
    <source>
        <dbReference type="EMBL" id="SHO62571.1"/>
    </source>
</evidence>